<keyword evidence="1" id="KW-1133">Transmembrane helix</keyword>
<evidence type="ECO:0000313" key="3">
    <source>
        <dbReference type="Proteomes" id="UP000603453"/>
    </source>
</evidence>
<feature type="transmembrane region" description="Helical" evidence="1">
    <location>
        <begin position="66"/>
        <end position="86"/>
    </location>
</feature>
<reference evidence="2" key="1">
    <citation type="submission" date="2020-12" db="EMBL/GenBank/DDBJ databases">
        <title>Metabolic potential, ecology and presence of endohyphal bacteria is reflected in genomic diversity of Mucoromycotina.</title>
        <authorList>
            <person name="Muszewska A."/>
            <person name="Okrasinska A."/>
            <person name="Steczkiewicz K."/>
            <person name="Drgas O."/>
            <person name="Orlowska M."/>
            <person name="Perlinska-Lenart U."/>
            <person name="Aleksandrzak-Piekarczyk T."/>
            <person name="Szatraj K."/>
            <person name="Zielenkiewicz U."/>
            <person name="Pilsyk S."/>
            <person name="Malc E."/>
            <person name="Mieczkowski P."/>
            <person name="Kruszewska J.S."/>
            <person name="Biernat P."/>
            <person name="Pawlowska J."/>
        </authorList>
    </citation>
    <scope>NUCLEOTIDE SEQUENCE</scope>
    <source>
        <strain evidence="2">WA0000017839</strain>
    </source>
</reference>
<feature type="transmembrane region" description="Helical" evidence="1">
    <location>
        <begin position="357"/>
        <end position="382"/>
    </location>
</feature>
<feature type="transmembrane region" description="Helical" evidence="1">
    <location>
        <begin position="122"/>
        <end position="145"/>
    </location>
</feature>
<dbReference type="AlphaFoldDB" id="A0A8H7QJ66"/>
<dbReference type="OrthoDB" id="5541877at2759"/>
<evidence type="ECO:0000313" key="2">
    <source>
        <dbReference type="EMBL" id="KAG2193652.1"/>
    </source>
</evidence>
<sequence length="520" mass="60809">MVPQFQQGNSEDVWNYSSDDLWRSNSVAQHINVDVSDERTPLLSRIIIPTAARVSQWTESFYKRACILNILPVMLVLIWCSVPIPFDDCETILCDYSDYIFPSRNQVRNGSPTRINFWYFLFWYYGLYNALALFLITKLFSIYALNWYPKRLGAKVTFALFWLVSQSIGVVFYYIPMVHNQSIFWVCLTFLTMAMPLVNALLIIHRKRMDRRHRGAIGVLLADENNVPTADPKPSIRWIPTELPKLRAPASYRRFLWFCTALAVALVALIGGEMYAYFFLATLPHTPLEAFFYVYSWVAAIYIMDAITDYILYRKIRSHPLASIFKLYFFMIYFIFYRNLFARLRSVDQFAIVQLASFLWVCIYYPIAMTTQVHGFLVKFIGVRLTYKEYREKIGRSFYLRNLAENTTMLGFLCWVNILHFGPNRAAYPYFHMDDQDGSPYNHNLTVIAALVIWTSELTSAFITRLTFKRAFDFSITQQAISEFERYPEMIIGFVLVMVHVLQNILLALIKLDFSTGLEK</sequence>
<dbReference type="PANTHER" id="PTHR40467">
    <property type="match status" value="1"/>
</dbReference>
<accession>A0A8H7QJ66</accession>
<keyword evidence="1" id="KW-0472">Membrane</keyword>
<proteinExistence type="predicted"/>
<organism evidence="2 3">
    <name type="scientific">Mucor saturninus</name>
    <dbReference type="NCBI Taxonomy" id="64648"/>
    <lineage>
        <taxon>Eukaryota</taxon>
        <taxon>Fungi</taxon>
        <taxon>Fungi incertae sedis</taxon>
        <taxon>Mucoromycota</taxon>
        <taxon>Mucoromycotina</taxon>
        <taxon>Mucoromycetes</taxon>
        <taxon>Mucorales</taxon>
        <taxon>Mucorineae</taxon>
        <taxon>Mucoraceae</taxon>
        <taxon>Mucor</taxon>
    </lineage>
</organism>
<dbReference type="PANTHER" id="PTHR40467:SF1">
    <property type="match status" value="1"/>
</dbReference>
<feature type="transmembrane region" description="Helical" evidence="1">
    <location>
        <begin position="443"/>
        <end position="468"/>
    </location>
</feature>
<dbReference type="InterPro" id="IPR039966">
    <property type="entry name" value="C553.12c"/>
</dbReference>
<feature type="transmembrane region" description="Helical" evidence="1">
    <location>
        <begin position="403"/>
        <end position="423"/>
    </location>
</feature>
<comment type="caution">
    <text evidence="2">The sequence shown here is derived from an EMBL/GenBank/DDBJ whole genome shotgun (WGS) entry which is preliminary data.</text>
</comment>
<feature type="transmembrane region" description="Helical" evidence="1">
    <location>
        <begin position="255"/>
        <end position="278"/>
    </location>
</feature>
<dbReference type="EMBL" id="JAEPRD010000222">
    <property type="protein sequence ID" value="KAG2193652.1"/>
    <property type="molecule type" value="Genomic_DNA"/>
</dbReference>
<protein>
    <submittedName>
        <fullName evidence="2">Uncharacterized protein</fullName>
    </submittedName>
</protein>
<feature type="transmembrane region" description="Helical" evidence="1">
    <location>
        <begin position="320"/>
        <end position="337"/>
    </location>
</feature>
<evidence type="ECO:0000256" key="1">
    <source>
        <dbReference type="SAM" id="Phobius"/>
    </source>
</evidence>
<gene>
    <name evidence="2" type="ORF">INT47_011673</name>
</gene>
<feature type="transmembrane region" description="Helical" evidence="1">
    <location>
        <begin position="182"/>
        <end position="204"/>
    </location>
</feature>
<feature type="transmembrane region" description="Helical" evidence="1">
    <location>
        <begin position="157"/>
        <end position="176"/>
    </location>
</feature>
<feature type="transmembrane region" description="Helical" evidence="1">
    <location>
        <begin position="290"/>
        <end position="313"/>
    </location>
</feature>
<dbReference type="Proteomes" id="UP000603453">
    <property type="component" value="Unassembled WGS sequence"/>
</dbReference>
<keyword evidence="3" id="KW-1185">Reference proteome</keyword>
<keyword evidence="1" id="KW-0812">Transmembrane</keyword>
<name>A0A8H7QJ66_9FUNG</name>
<feature type="transmembrane region" description="Helical" evidence="1">
    <location>
        <begin position="489"/>
        <end position="510"/>
    </location>
</feature>